<dbReference type="PANTHER" id="PTHR46796">
    <property type="entry name" value="HTH-TYPE TRANSCRIPTIONAL ACTIVATOR RHAS-RELATED"/>
    <property type="match status" value="1"/>
</dbReference>
<dbReference type="Gene3D" id="1.10.10.60">
    <property type="entry name" value="Homeodomain-like"/>
    <property type="match status" value="1"/>
</dbReference>
<dbReference type="GO" id="GO:0003700">
    <property type="term" value="F:DNA-binding transcription factor activity"/>
    <property type="evidence" value="ECO:0007669"/>
    <property type="project" value="InterPro"/>
</dbReference>
<sequence>MKRLVQEHSPTAPLKPFVVQYWEGTILGSSTAVIEQTVLPSGYIDLVLHLSDARCEIKIAAGWQTSPVFSLVGFWTDPYIVQFKDRVETFGIRFKPEAMYFIFGVPAGEFINRYADLKDVLGESFISFCLQLEALKTVEQRIRLADEYLLNRLYKASNPTSYVQYAADLIRRQKGEISVESLSDRACISKRQLEREFKNKLGISPKAYMRINRLGKVLDYINTYPSISLAQLSYLNGYSDQTHFNKDFKSLTGELPSVYMLAKENFVLTSK</sequence>
<keyword evidence="2" id="KW-0238">DNA-binding</keyword>
<dbReference type="InterPro" id="IPR050204">
    <property type="entry name" value="AraC_XylS_family_regulators"/>
</dbReference>
<dbReference type="PROSITE" id="PS00041">
    <property type="entry name" value="HTH_ARAC_FAMILY_1"/>
    <property type="match status" value="1"/>
</dbReference>
<name>A0A6C0GI35_9BACT</name>
<dbReference type="InterPro" id="IPR018060">
    <property type="entry name" value="HTH_AraC"/>
</dbReference>
<dbReference type="Proteomes" id="UP000480178">
    <property type="component" value="Chromosome"/>
</dbReference>
<keyword evidence="1" id="KW-0805">Transcription regulation</keyword>
<dbReference type="Pfam" id="PF12833">
    <property type="entry name" value="HTH_18"/>
    <property type="match status" value="1"/>
</dbReference>
<dbReference type="PANTHER" id="PTHR46796:SF13">
    <property type="entry name" value="HTH-TYPE TRANSCRIPTIONAL ACTIVATOR RHAS"/>
    <property type="match status" value="1"/>
</dbReference>
<dbReference type="SMART" id="SM00342">
    <property type="entry name" value="HTH_ARAC"/>
    <property type="match status" value="1"/>
</dbReference>
<evidence type="ECO:0000259" key="4">
    <source>
        <dbReference type="PROSITE" id="PS01124"/>
    </source>
</evidence>
<evidence type="ECO:0000256" key="1">
    <source>
        <dbReference type="ARBA" id="ARBA00023015"/>
    </source>
</evidence>
<keyword evidence="6" id="KW-1185">Reference proteome</keyword>
<dbReference type="Pfam" id="PF20240">
    <property type="entry name" value="DUF6597"/>
    <property type="match status" value="1"/>
</dbReference>
<evidence type="ECO:0000313" key="5">
    <source>
        <dbReference type="EMBL" id="QHT67353.1"/>
    </source>
</evidence>
<dbReference type="KEGG" id="rhoz:GXP67_12265"/>
<dbReference type="EMBL" id="CP048222">
    <property type="protein sequence ID" value="QHT67353.1"/>
    <property type="molecule type" value="Genomic_DNA"/>
</dbReference>
<dbReference type="InterPro" id="IPR018062">
    <property type="entry name" value="HTH_AraC-typ_CS"/>
</dbReference>
<evidence type="ECO:0000256" key="2">
    <source>
        <dbReference type="ARBA" id="ARBA00023125"/>
    </source>
</evidence>
<keyword evidence="3" id="KW-0804">Transcription</keyword>
<dbReference type="RefSeq" id="WP_162443385.1">
    <property type="nucleotide sequence ID" value="NZ_CP048222.1"/>
</dbReference>
<dbReference type="AlphaFoldDB" id="A0A6C0GI35"/>
<dbReference type="InterPro" id="IPR046532">
    <property type="entry name" value="DUF6597"/>
</dbReference>
<accession>A0A6C0GI35</accession>
<gene>
    <name evidence="5" type="ORF">GXP67_12265</name>
</gene>
<organism evidence="5 6">
    <name type="scientific">Rhodocytophaga rosea</name>
    <dbReference type="NCBI Taxonomy" id="2704465"/>
    <lineage>
        <taxon>Bacteria</taxon>
        <taxon>Pseudomonadati</taxon>
        <taxon>Bacteroidota</taxon>
        <taxon>Cytophagia</taxon>
        <taxon>Cytophagales</taxon>
        <taxon>Rhodocytophagaceae</taxon>
        <taxon>Rhodocytophaga</taxon>
    </lineage>
</organism>
<reference evidence="5 6" key="1">
    <citation type="submission" date="2020-01" db="EMBL/GenBank/DDBJ databases">
        <authorList>
            <person name="Kim M.K."/>
        </authorList>
    </citation>
    <scope>NUCLEOTIDE SEQUENCE [LARGE SCALE GENOMIC DNA]</scope>
    <source>
        <strain evidence="5 6">172606-1</strain>
    </source>
</reference>
<dbReference type="PROSITE" id="PS01124">
    <property type="entry name" value="HTH_ARAC_FAMILY_2"/>
    <property type="match status" value="1"/>
</dbReference>
<evidence type="ECO:0000256" key="3">
    <source>
        <dbReference type="ARBA" id="ARBA00023163"/>
    </source>
</evidence>
<proteinExistence type="predicted"/>
<feature type="domain" description="HTH araC/xylS-type" evidence="4">
    <location>
        <begin position="160"/>
        <end position="262"/>
    </location>
</feature>
<dbReference type="GO" id="GO:0043565">
    <property type="term" value="F:sequence-specific DNA binding"/>
    <property type="evidence" value="ECO:0007669"/>
    <property type="project" value="InterPro"/>
</dbReference>
<protein>
    <submittedName>
        <fullName evidence="5">AraC family transcriptional regulator</fullName>
    </submittedName>
</protein>
<evidence type="ECO:0000313" key="6">
    <source>
        <dbReference type="Proteomes" id="UP000480178"/>
    </source>
</evidence>